<evidence type="ECO:0000256" key="4">
    <source>
        <dbReference type="ARBA" id="ARBA00022898"/>
    </source>
</evidence>
<sequence>MENRLEQAYSAETFRRQGHELIDMLANYLAEASTDKESVKVTPWQHPDQQLAYWQEDFRKPLANPLDLFQDVMDKSIQVHRKRYVGHQTTPSLPVTILSSAMVATLNQGMGVYEMGMVGNTLEKVMTEFLAQKLGYSQEASGFVTSGGSLGNLTALLAARAASTNSWETGYEEGQKLAVLVSEEAHYCIDRAARIMGLGTTGIIKVPVNEKFQLRTDLLEQYYQQAISEGKQVISVIGCAGTTSTGSYDDLEAIAEFSERHNLWFHVDGAHGAPAAFSPKYKHLIKGMERADSVVVDYHKMMMTPSLSTALIFRRGSDAYKTFSQRAQYLWSEQETEDWYNGGKRSFECTKAMSVLHVYTIFRTYGEEVFQENIERVYGMGTAFAAMIKANPNFELAYEPQCNIVCFRHKAEGDQDKVNKEIRRLVLEEGRFYMVQTILNGQSYLHVSLMNPLTSEGELQELLLDIEEKAASLTHLLG</sequence>
<evidence type="ECO:0000256" key="5">
    <source>
        <dbReference type="ARBA" id="ARBA00023239"/>
    </source>
</evidence>
<dbReference type="InterPro" id="IPR010977">
    <property type="entry name" value="Aromatic_deC"/>
</dbReference>
<dbReference type="Proteomes" id="UP001570846">
    <property type="component" value="Unassembled WGS sequence"/>
</dbReference>
<reference evidence="9 11" key="3">
    <citation type="submission" date="2024-08" db="EMBL/GenBank/DDBJ databases">
        <authorList>
            <person name="Wei W."/>
        </authorList>
    </citation>
    <scope>NUCLEOTIDE SEQUENCE [LARGE SCALE GENOMIC DNA]</scope>
    <source>
        <strain evidence="9 11">XU2</strain>
    </source>
</reference>
<keyword evidence="9" id="KW-0032">Aminotransferase</keyword>
<comment type="caution">
    <text evidence="8">The sequence shown here is derived from an EMBL/GenBank/DDBJ whole genome shotgun (WGS) entry which is preliminary data.</text>
</comment>
<keyword evidence="5 7" id="KW-0456">Lyase</keyword>
<evidence type="ECO:0000256" key="7">
    <source>
        <dbReference type="RuleBase" id="RU000382"/>
    </source>
</evidence>
<evidence type="ECO:0000256" key="2">
    <source>
        <dbReference type="ARBA" id="ARBA00009533"/>
    </source>
</evidence>
<dbReference type="InterPro" id="IPR015421">
    <property type="entry name" value="PyrdxlP-dep_Trfase_major"/>
</dbReference>
<dbReference type="GO" id="GO:0019752">
    <property type="term" value="P:carboxylic acid metabolic process"/>
    <property type="evidence" value="ECO:0007669"/>
    <property type="project" value="InterPro"/>
</dbReference>
<dbReference type="EMBL" id="JBGOGF010000001">
    <property type="protein sequence ID" value="MFA1770194.1"/>
    <property type="molecule type" value="Genomic_DNA"/>
</dbReference>
<keyword evidence="11" id="KW-1185">Reference proteome</keyword>
<dbReference type="AlphaFoldDB" id="A0A5M8QIE4"/>
<accession>A0A5M8QIE4</accession>
<evidence type="ECO:0000313" key="10">
    <source>
        <dbReference type="Proteomes" id="UP000323866"/>
    </source>
</evidence>
<dbReference type="Pfam" id="PF00282">
    <property type="entry name" value="Pyridoxal_deC"/>
    <property type="match status" value="1"/>
</dbReference>
<protein>
    <submittedName>
        <fullName evidence="9">Aspartate aminotransferase family protein</fullName>
    </submittedName>
    <submittedName>
        <fullName evidence="8">Pyridoxal-dependent decarboxylase</fullName>
    </submittedName>
</protein>
<reference evidence="8 10" key="1">
    <citation type="submission" date="2019-07" db="EMBL/GenBank/DDBJ databases">
        <authorList>
            <person name="Qu J.-H."/>
        </authorList>
    </citation>
    <scope>NUCLEOTIDE SEQUENCE [LARGE SCALE GENOMIC DNA]</scope>
    <source>
        <strain evidence="8 10">MDT1-10-3</strain>
    </source>
</reference>
<comment type="similarity">
    <text evidence="2 7">Belongs to the group II decarboxylase family.</text>
</comment>
<keyword evidence="4 6" id="KW-0663">Pyridoxal phosphate</keyword>
<dbReference type="PANTHER" id="PTHR45677">
    <property type="entry name" value="GLUTAMATE DECARBOXYLASE-RELATED"/>
    <property type="match status" value="1"/>
</dbReference>
<proteinExistence type="inferred from homology"/>
<organism evidence="8 10">
    <name type="scientific">Rufibacter glacialis</name>
    <dbReference type="NCBI Taxonomy" id="1259555"/>
    <lineage>
        <taxon>Bacteria</taxon>
        <taxon>Pseudomonadati</taxon>
        <taxon>Bacteroidota</taxon>
        <taxon>Cytophagia</taxon>
        <taxon>Cytophagales</taxon>
        <taxon>Hymenobacteraceae</taxon>
        <taxon>Rufibacter</taxon>
    </lineage>
</organism>
<keyword evidence="3" id="KW-0210">Decarboxylase</keyword>
<dbReference type="PRINTS" id="PR00800">
    <property type="entry name" value="YHDCRBOXLASE"/>
</dbReference>
<dbReference type="GO" id="GO:0030170">
    <property type="term" value="F:pyridoxal phosphate binding"/>
    <property type="evidence" value="ECO:0007669"/>
    <property type="project" value="InterPro"/>
</dbReference>
<dbReference type="GO" id="GO:0006520">
    <property type="term" value="P:amino acid metabolic process"/>
    <property type="evidence" value="ECO:0007669"/>
    <property type="project" value="InterPro"/>
</dbReference>
<evidence type="ECO:0000256" key="1">
    <source>
        <dbReference type="ARBA" id="ARBA00001933"/>
    </source>
</evidence>
<dbReference type="InterPro" id="IPR002129">
    <property type="entry name" value="PyrdxlP-dep_de-COase"/>
</dbReference>
<dbReference type="EMBL" id="VKKZ01000019">
    <property type="protein sequence ID" value="KAA6435799.1"/>
    <property type="molecule type" value="Genomic_DNA"/>
</dbReference>
<keyword evidence="9" id="KW-0808">Transferase</keyword>
<evidence type="ECO:0000256" key="3">
    <source>
        <dbReference type="ARBA" id="ARBA00022793"/>
    </source>
</evidence>
<reference evidence="8 10" key="2">
    <citation type="submission" date="2019-09" db="EMBL/GenBank/DDBJ databases">
        <title>A bacterium isolated from glacier soil.</title>
        <authorList>
            <person name="Liu Q."/>
        </authorList>
    </citation>
    <scope>NUCLEOTIDE SEQUENCE [LARGE SCALE GENOMIC DNA]</scope>
    <source>
        <strain evidence="8 10">MDT1-10-3</strain>
    </source>
</reference>
<comment type="cofactor">
    <cofactor evidence="1 6 7">
        <name>pyridoxal 5'-phosphate</name>
        <dbReference type="ChEBI" id="CHEBI:597326"/>
    </cofactor>
</comment>
<dbReference type="InterPro" id="IPR015424">
    <property type="entry name" value="PyrdxlP-dep_Trfase"/>
</dbReference>
<evidence type="ECO:0000256" key="6">
    <source>
        <dbReference type="PIRSR" id="PIRSR602129-50"/>
    </source>
</evidence>
<dbReference type="GO" id="GO:0016831">
    <property type="term" value="F:carboxy-lyase activity"/>
    <property type="evidence" value="ECO:0007669"/>
    <property type="project" value="UniProtKB-KW"/>
</dbReference>
<dbReference type="Proteomes" id="UP000323866">
    <property type="component" value="Unassembled WGS sequence"/>
</dbReference>
<dbReference type="GO" id="GO:0008483">
    <property type="term" value="F:transaminase activity"/>
    <property type="evidence" value="ECO:0007669"/>
    <property type="project" value="UniProtKB-KW"/>
</dbReference>
<dbReference type="SUPFAM" id="SSF53383">
    <property type="entry name" value="PLP-dependent transferases"/>
    <property type="match status" value="1"/>
</dbReference>
<dbReference type="PANTHER" id="PTHR45677:SF8">
    <property type="entry name" value="CYSTEINE SULFINIC ACID DECARBOXYLASE"/>
    <property type="match status" value="1"/>
</dbReference>
<evidence type="ECO:0000313" key="9">
    <source>
        <dbReference type="EMBL" id="MFA1770194.1"/>
    </source>
</evidence>
<dbReference type="GO" id="GO:0005737">
    <property type="term" value="C:cytoplasm"/>
    <property type="evidence" value="ECO:0007669"/>
    <property type="project" value="TreeGrafter"/>
</dbReference>
<dbReference type="Gene3D" id="3.90.1150.170">
    <property type="match status" value="1"/>
</dbReference>
<evidence type="ECO:0000313" key="8">
    <source>
        <dbReference type="EMBL" id="KAA6435799.1"/>
    </source>
</evidence>
<feature type="modified residue" description="N6-(pyridoxal phosphate)lysine" evidence="6">
    <location>
        <position position="300"/>
    </location>
</feature>
<dbReference type="OrthoDB" id="9803665at2"/>
<dbReference type="Gene3D" id="3.40.640.10">
    <property type="entry name" value="Type I PLP-dependent aspartate aminotransferase-like (Major domain)"/>
    <property type="match status" value="1"/>
</dbReference>
<gene>
    <name evidence="9" type="ORF">ACD591_02740</name>
    <name evidence="8" type="ORF">FOE74_07640</name>
</gene>
<name>A0A5M8QIE4_9BACT</name>
<dbReference type="RefSeq" id="WP_149097990.1">
    <property type="nucleotide sequence ID" value="NZ_BMMG01000002.1"/>
</dbReference>
<evidence type="ECO:0000313" key="11">
    <source>
        <dbReference type="Proteomes" id="UP001570846"/>
    </source>
</evidence>